<name>A0A5J6VIL7_9VIRU</name>
<dbReference type="EMBL" id="MN448266">
    <property type="protein sequence ID" value="QFG73628.1"/>
    <property type="molecule type" value="Genomic_DNA"/>
</dbReference>
<accession>A0A5J6VIL7</accession>
<reference evidence="1" key="1">
    <citation type="journal article" date="2019" name="Philos. Trans. R. Soc. Lond., B, Biol. Sci.">
        <title>Targeted metagenomic recovery of four divergent viruses reveals shared and distinctive characteristics of giant viruses of marine eukaryotes.</title>
        <authorList>
            <person name="Needham D.M."/>
            <person name="Poirier C."/>
            <person name="Hehenberger E."/>
            <person name="Jimenez V."/>
            <person name="Swalwell J.E."/>
            <person name="Santoro A.E."/>
            <person name="Worden A.Z."/>
        </authorList>
    </citation>
    <scope>NUCLEOTIDE SEQUENCE</scope>
    <source>
        <strain evidence="1">OPacV-662</strain>
    </source>
</reference>
<organism evidence="1">
    <name type="scientific">Megaviridae environmental sample</name>
    <dbReference type="NCBI Taxonomy" id="1737588"/>
    <lineage>
        <taxon>Viruses</taxon>
        <taxon>Varidnaviria</taxon>
        <taxon>Bamfordvirae</taxon>
        <taxon>Nucleocytoviricota</taxon>
        <taxon>Megaviricetes</taxon>
        <taxon>Imitervirales</taxon>
        <taxon>Mimiviridae</taxon>
        <taxon>environmental samples</taxon>
    </lineage>
</organism>
<sequence>MFRFFQSNNPWNYDELCANPNMNLYKIMHLTNNAYVFDTPLFRNTNIHATDVINIQILTNECNWQAVMNSTQLDINHIKWILDMGNSNIYWGAFGLSSNYRLSNKTLKLLLSTYSKMPWDYNSLSMHPNMSMDIVLKYKDKPWDWAWLSFNINIQYSDIQAHPELPWNYTWVSQNPNIGISQVLENIEIPWDWNRLCAGAMLTLNDIKSQLKKNPKLNFSMRMLMGNKHFSPSDIYDLYVEFDIPVWWIKLAMNPKLTSQDVLKFSNIEGVSWDWWLVFKNPSLHLSDLIEIYQKHPDKPWDWRGLSMNPNLSIADITGETFLKHNIHFEIKWDWNELSRNLFLGQARLEINKWISMHRRRYFRKHVSQAMNTTQHNIYAHHVISYI</sequence>
<proteinExistence type="predicted"/>
<protein>
    <submittedName>
        <fullName evidence="1">Uncharacterized protein</fullName>
    </submittedName>
</protein>
<evidence type="ECO:0000313" key="1">
    <source>
        <dbReference type="EMBL" id="QFG73628.1"/>
    </source>
</evidence>